<dbReference type="Pfam" id="PF17170">
    <property type="entry name" value="DUF5128"/>
    <property type="match status" value="1"/>
</dbReference>
<dbReference type="EMBL" id="ABYH01000422">
    <property type="protein sequence ID" value="EEC94352.1"/>
    <property type="molecule type" value="Genomic_DNA"/>
</dbReference>
<protein>
    <recommendedName>
        <fullName evidence="3">6-bladed beta-propeller</fullName>
    </recommendedName>
</protein>
<evidence type="ECO:0000313" key="2">
    <source>
        <dbReference type="Proteomes" id="UP000005510"/>
    </source>
</evidence>
<sequence>MQKNIYILLLLLFVFFSSCTKKVATEVYQNKRDNVVNLHSKVKEIGTEDVLINRYSQPFLLDRYLIIGDYVSKDSLVHIFDKYDFKYICSTAFLGPGPTEITSFGSVCINEDDREFYISDYGKQKIFTYKLDSVLSNPLNYIPTVKVNLNQEQIPNRYYYINDSLCYASIITPTGRSGFNQSGAIWNMMTGKITQLKYTHPEIEKKRVNIAVSIKNKTFVECYDHHDLMTIYDLEGNLKCNIYGSKWNNKTSNKQKYYGSVIFAKDKIVASYSDGRDNFGKQSRPTTLLVFDLKGNYLKTIEIGYNILEFCYDEENNRIIMSFDDDIQLGYLELDNIV</sequence>
<evidence type="ECO:0008006" key="3">
    <source>
        <dbReference type="Google" id="ProtNLM"/>
    </source>
</evidence>
<dbReference type="Proteomes" id="UP000005510">
    <property type="component" value="Unassembled WGS sequence"/>
</dbReference>
<dbReference type="STRING" id="537006.PRABACTJOHN_04293"/>
<reference evidence="1 2" key="2">
    <citation type="submission" date="2008-10" db="EMBL/GenBank/DDBJ databases">
        <authorList>
            <person name="Fulton L."/>
            <person name="Clifton S."/>
            <person name="Fulton B."/>
            <person name="Xu J."/>
            <person name="Minx P."/>
            <person name="Pepin K.H."/>
            <person name="Johnson M."/>
            <person name="Bhonagiri V."/>
            <person name="Nash W.E."/>
            <person name="Mardis E.R."/>
            <person name="Wilson R.K."/>
        </authorList>
    </citation>
    <scope>NUCLEOTIDE SEQUENCE [LARGE SCALE GENOMIC DNA]</scope>
    <source>
        <strain evidence="1 2">DSM 18315</strain>
    </source>
</reference>
<comment type="caution">
    <text evidence="1">The sequence shown here is derived from an EMBL/GenBank/DDBJ whole genome shotgun (WGS) entry which is preliminary data.</text>
</comment>
<evidence type="ECO:0000313" key="1">
    <source>
        <dbReference type="EMBL" id="EEC94352.1"/>
    </source>
</evidence>
<dbReference type="RefSeq" id="WP_008153068.1">
    <property type="nucleotide sequence ID" value="NZ_DS996456.1"/>
</dbReference>
<dbReference type="AlphaFoldDB" id="B7BGU4"/>
<reference evidence="1 2" key="1">
    <citation type="submission" date="2008-10" db="EMBL/GenBank/DDBJ databases">
        <title>Draft genome sequence of Parabacteroides johnsonii (DSM 18315).</title>
        <authorList>
            <person name="Sudarsanam P."/>
            <person name="Ley R."/>
            <person name="Guruge J."/>
            <person name="Turnbaugh P.J."/>
            <person name="Mahowald M."/>
            <person name="Liep D."/>
            <person name="Gordon J."/>
        </authorList>
    </citation>
    <scope>NUCLEOTIDE SEQUENCE [LARGE SCALE GENOMIC DNA]</scope>
    <source>
        <strain evidence="1 2">DSM 18315</strain>
    </source>
</reference>
<name>B7BGU4_9BACT</name>
<dbReference type="PROSITE" id="PS51257">
    <property type="entry name" value="PROKAR_LIPOPROTEIN"/>
    <property type="match status" value="1"/>
</dbReference>
<dbReference type="SUPFAM" id="SSF50969">
    <property type="entry name" value="YVTN repeat-like/Quinoprotein amine dehydrogenase"/>
    <property type="match status" value="1"/>
</dbReference>
<dbReference type="InterPro" id="IPR011044">
    <property type="entry name" value="Quino_amine_DH_bsu"/>
</dbReference>
<gene>
    <name evidence="1" type="ORF">PRABACTJOHN_04293</name>
</gene>
<accession>B7BGU4</accession>
<organism evidence="1 2">
    <name type="scientific">Parabacteroides johnsonii DSM 18315</name>
    <dbReference type="NCBI Taxonomy" id="537006"/>
    <lineage>
        <taxon>Bacteria</taxon>
        <taxon>Pseudomonadati</taxon>
        <taxon>Bacteroidota</taxon>
        <taxon>Bacteroidia</taxon>
        <taxon>Bacteroidales</taxon>
        <taxon>Tannerellaceae</taxon>
        <taxon>Parabacteroides</taxon>
    </lineage>
</organism>
<dbReference type="HOGENOM" id="CLU_820961_0_0_10"/>
<proteinExistence type="predicted"/>